<dbReference type="InterPro" id="IPR018523">
    <property type="entry name" value="Isocitrate_lyase_ph_CS"/>
</dbReference>
<dbReference type="Proteomes" id="UP000307808">
    <property type="component" value="Unassembled WGS sequence"/>
</dbReference>
<evidence type="ECO:0000259" key="1">
    <source>
        <dbReference type="Pfam" id="PF01494"/>
    </source>
</evidence>
<protein>
    <recommendedName>
        <fullName evidence="1">FAD-binding domain-containing protein</fullName>
    </recommendedName>
</protein>
<dbReference type="AlphaFoldDB" id="A0A4V5TJT5"/>
<keyword evidence="3" id="KW-1185">Reference proteome</keyword>
<dbReference type="Gene3D" id="3.30.70.2450">
    <property type="match status" value="1"/>
</dbReference>
<dbReference type="PRINTS" id="PR00420">
    <property type="entry name" value="RNGMNOXGNASE"/>
</dbReference>
<gene>
    <name evidence="2" type="ORF">FC770_14875</name>
</gene>
<evidence type="ECO:0000313" key="3">
    <source>
        <dbReference type="Proteomes" id="UP000307808"/>
    </source>
</evidence>
<feature type="domain" description="FAD-binding" evidence="1">
    <location>
        <begin position="41"/>
        <end position="378"/>
    </location>
</feature>
<dbReference type="SUPFAM" id="SSF51621">
    <property type="entry name" value="Phosphoenolpyruvate/pyruvate domain"/>
    <property type="match status" value="1"/>
</dbReference>
<proteinExistence type="predicted"/>
<dbReference type="Gene3D" id="3.20.20.60">
    <property type="entry name" value="Phosphoenolpyruvate-binding domains"/>
    <property type="match status" value="1"/>
</dbReference>
<dbReference type="InterPro" id="IPR002938">
    <property type="entry name" value="FAD-bd"/>
</dbReference>
<dbReference type="PROSITE" id="PS00161">
    <property type="entry name" value="ISOCITRATE_LYASE"/>
    <property type="match status" value="1"/>
</dbReference>
<dbReference type="EMBL" id="SZPY01000004">
    <property type="protein sequence ID" value="TKI60793.1"/>
    <property type="molecule type" value="Genomic_DNA"/>
</dbReference>
<name>A0A4V5TJT5_9ACTN</name>
<accession>A0A4V5TJT5</accession>
<dbReference type="Gene3D" id="3.50.50.60">
    <property type="entry name" value="FAD/NAD(P)-binding domain"/>
    <property type="match status" value="1"/>
</dbReference>
<dbReference type="GO" id="GO:0071949">
    <property type="term" value="F:FAD binding"/>
    <property type="evidence" value="ECO:0007669"/>
    <property type="project" value="InterPro"/>
</dbReference>
<dbReference type="InterPro" id="IPR015813">
    <property type="entry name" value="Pyrv/PenolPyrv_kinase-like_dom"/>
</dbReference>
<dbReference type="SUPFAM" id="SSF51905">
    <property type="entry name" value="FAD/NAD(P)-binding domain"/>
    <property type="match status" value="1"/>
</dbReference>
<evidence type="ECO:0000313" key="2">
    <source>
        <dbReference type="EMBL" id="TKI60793.1"/>
    </source>
</evidence>
<dbReference type="Pfam" id="PF01494">
    <property type="entry name" value="FAD_binding_3"/>
    <property type="match status" value="1"/>
</dbReference>
<dbReference type="PANTHER" id="PTHR42905:SF5">
    <property type="entry name" value="CARBOXYVINYL-CARBOXYPHOSPHONATE PHOSPHORYLMUTASE, CHLOROPLASTIC"/>
    <property type="match status" value="1"/>
</dbReference>
<dbReference type="InterPro" id="IPR036188">
    <property type="entry name" value="FAD/NAD-bd_sf"/>
</dbReference>
<dbReference type="GO" id="GO:0016833">
    <property type="term" value="F:oxo-acid-lyase activity"/>
    <property type="evidence" value="ECO:0007669"/>
    <property type="project" value="UniProtKB-ARBA"/>
</dbReference>
<sequence>MWKRGFHIIGKASMEEDCMTETDIPTLLAQRDNPPFETMHTVAISGMGPVGMVAALRLALLGHDVIVFEALPELSEEARASTFHPSSLELLEQLGVVDELHAVGLKAPIYQYRERSGAVLSQMDMTLLEGETKYPYRLQSEQNNLTQIILRKLEQMPNVTLRFSSPVVRVERGDRHVRIHLEGGHRDEPVLARWMIACDGASSPVRKSLGIAFEGTTYDERFLVISTTHEFRDDFPDLAYVSYIYDPKEWGVLLRTPNHWRALFPVTDAETDEEVMSPDNMEARMQRLNPKETPYDIVHRNVYAVNMRSASTYASGQVLLAGDAAHCNNPLGGMGMNSGIHDAWTAVECIHAVLADGVDATHAAQLYSELRRDAAINHVQARAQKNYDSMRQDDDAARAEQADELSALDRDLFEKREHQRTAAMFTSLRITLGRLKRELHAVKAPNRSGGQELSRLLSLGPVTAAGAYDGVSAKLVESSGFKAVYVPGSAVSAAVMGQPDLGYLGLAEMAEAVRRITSATTLPVIVDGDTGYGGVLQTGEAVRRLEQVGAAAVQFEDQLAPKRCGHLGGKELVETEEMVAKIRIAVAERTSALIIARTDAKGVDGFDAVLERAAAYARAGADLVFAEGVTSREELTALRAVVQGRPLMVNLSEAGDSSDLPPIEIAHEAGVGLLIHPVSAVLAAAEGIAETYRRLLSTGTSGKGQQDWKAFTTVLGQDEQLERAARLAADDA</sequence>
<dbReference type="OrthoDB" id="3316391at2"/>
<dbReference type="CDD" id="cd00377">
    <property type="entry name" value="ICL_PEPM"/>
    <property type="match status" value="1"/>
</dbReference>
<organism evidence="2 3">
    <name type="scientific">Nocardioides jishulii</name>
    <dbReference type="NCBI Taxonomy" id="2575440"/>
    <lineage>
        <taxon>Bacteria</taxon>
        <taxon>Bacillati</taxon>
        <taxon>Actinomycetota</taxon>
        <taxon>Actinomycetes</taxon>
        <taxon>Propionibacteriales</taxon>
        <taxon>Nocardioidaceae</taxon>
        <taxon>Nocardioides</taxon>
    </lineage>
</organism>
<dbReference type="InterPro" id="IPR040442">
    <property type="entry name" value="Pyrv_kinase-like_dom_sf"/>
</dbReference>
<comment type="caution">
    <text evidence="2">The sequence shown here is derived from an EMBL/GenBank/DDBJ whole genome shotgun (WGS) entry which is preliminary data.</text>
</comment>
<dbReference type="PANTHER" id="PTHR42905">
    <property type="entry name" value="PHOSPHOENOLPYRUVATE CARBOXYLASE"/>
    <property type="match status" value="1"/>
</dbReference>
<reference evidence="2 3" key="1">
    <citation type="submission" date="2019-04" db="EMBL/GenBank/DDBJ databases">
        <authorList>
            <person name="Dong K."/>
        </authorList>
    </citation>
    <scope>NUCLEOTIDE SEQUENCE [LARGE SCALE GENOMIC DNA]</scope>
    <source>
        <strain evidence="3">dk3543</strain>
    </source>
</reference>
<dbReference type="InterPro" id="IPR039556">
    <property type="entry name" value="ICL/PEPM"/>
</dbReference>
<dbReference type="Pfam" id="PF13714">
    <property type="entry name" value="PEP_mutase"/>
    <property type="match status" value="1"/>
</dbReference>